<evidence type="ECO:0000313" key="2">
    <source>
        <dbReference type="EMBL" id="WOT34116.1"/>
    </source>
</evidence>
<evidence type="ECO:0000313" key="3">
    <source>
        <dbReference type="Proteomes" id="UP001305002"/>
    </source>
</evidence>
<evidence type="ECO:0000256" key="1">
    <source>
        <dbReference type="SAM" id="MobiDB-lite"/>
    </source>
</evidence>
<dbReference type="Proteomes" id="UP001305002">
    <property type="component" value="Chromosome"/>
</dbReference>
<evidence type="ECO:0008006" key="4">
    <source>
        <dbReference type="Google" id="ProtNLM"/>
    </source>
</evidence>
<dbReference type="Gene3D" id="3.10.129.110">
    <property type="entry name" value="Polyketide synthase dehydratase"/>
    <property type="match status" value="1"/>
</dbReference>
<protein>
    <recommendedName>
        <fullName evidence="4">Dehydrogenase (DH) domain-containing protein</fullName>
    </recommendedName>
</protein>
<dbReference type="EMBL" id="CP137524">
    <property type="protein sequence ID" value="WOT34116.1"/>
    <property type="molecule type" value="Genomic_DNA"/>
</dbReference>
<reference evidence="2 3" key="2">
    <citation type="journal article" date="2024" name="Microb. Biotechnol.">
        <title>The involvement of multiple ABC transporters in daunorubicin efflux in Streptomyces coeruleorubidus.</title>
        <authorList>
            <person name="Dong J."/>
            <person name="Ning J."/>
            <person name="Tian Y."/>
            <person name="Li H."/>
            <person name="Chen H."/>
            <person name="Guan W."/>
        </authorList>
    </citation>
    <scope>NUCLEOTIDE SEQUENCE [LARGE SCALE GENOMIC DNA]</scope>
    <source>
        <strain evidence="2 3">CICC 11043</strain>
    </source>
</reference>
<reference evidence="2 3" key="1">
    <citation type="journal article" date="2021" name="J. Microbiol. Biotechnol.">
        <title>An Efficient Markerless Deletion System Suitable for the Industrial Strains of Streptomyces.</title>
        <authorList>
            <person name="Dong J."/>
            <person name="Wei J."/>
            <person name="Li H."/>
            <person name="Zhao S."/>
            <person name="Guan W."/>
        </authorList>
    </citation>
    <scope>NUCLEOTIDE SEQUENCE [LARGE SCALE GENOMIC DNA]</scope>
    <source>
        <strain evidence="2 3">CICC 11043</strain>
    </source>
</reference>
<gene>
    <name evidence="2" type="ORF">R5U08_08140</name>
</gene>
<organism evidence="2 3">
    <name type="scientific">Streptomyces coeruleorubidus</name>
    <dbReference type="NCBI Taxonomy" id="116188"/>
    <lineage>
        <taxon>Bacteria</taxon>
        <taxon>Bacillati</taxon>
        <taxon>Actinomycetota</taxon>
        <taxon>Actinomycetes</taxon>
        <taxon>Kitasatosporales</taxon>
        <taxon>Streptomycetaceae</taxon>
        <taxon>Streptomyces</taxon>
    </lineage>
</organism>
<proteinExistence type="predicted"/>
<dbReference type="RefSeq" id="WP_317924550.1">
    <property type="nucleotide sequence ID" value="NZ_CP137524.1"/>
</dbReference>
<dbReference type="InterPro" id="IPR042104">
    <property type="entry name" value="PKS_dehydratase_sf"/>
</dbReference>
<name>A0ABZ0K8C1_STRC4</name>
<sequence>MLYVEAVLRAADGIGQRAEGVLEDVEFGNRPWELAHARDAAVRVCLTPTAEHGCFVFTVTALRTADGTRDGELCMTGRFRTADAGEDTAGRSVTAEPYGRELLDAGLTRCTAYVPAAEFYRRAQGRGYTIDAALRTVAQLWCSEGESVARMRRSPGAGTAAGLEAGLLTMLAAWPRSTGAEGDRTATCRCPSAASWSGTRRESAGTTGA</sequence>
<accession>A0ABZ0K8C1</accession>
<feature type="compositionally biased region" description="Polar residues" evidence="1">
    <location>
        <begin position="194"/>
        <end position="209"/>
    </location>
</feature>
<keyword evidence="3" id="KW-1185">Reference proteome</keyword>
<feature type="region of interest" description="Disordered" evidence="1">
    <location>
        <begin position="179"/>
        <end position="209"/>
    </location>
</feature>